<gene>
    <name evidence="1" type="ORF">CMC5_071690</name>
</gene>
<evidence type="ECO:0000313" key="2">
    <source>
        <dbReference type="Proteomes" id="UP000067626"/>
    </source>
</evidence>
<dbReference type="OrthoDB" id="8852350at2"/>
<dbReference type="Proteomes" id="UP000067626">
    <property type="component" value="Chromosome"/>
</dbReference>
<proteinExistence type="predicted"/>
<dbReference type="RefSeq" id="WP_050434492.1">
    <property type="nucleotide sequence ID" value="NZ_CP012159.1"/>
</dbReference>
<name>A0A0K1EQ15_CHOCO</name>
<dbReference type="EMBL" id="CP012159">
    <property type="protein sequence ID" value="AKT42941.1"/>
    <property type="molecule type" value="Genomic_DNA"/>
</dbReference>
<dbReference type="KEGG" id="ccro:CMC5_071690"/>
<protein>
    <submittedName>
        <fullName evidence="1">Uncharacterized protein</fullName>
    </submittedName>
</protein>
<keyword evidence="2" id="KW-1185">Reference proteome</keyword>
<dbReference type="STRING" id="52.CMC5_071690"/>
<dbReference type="AlphaFoldDB" id="A0A0K1EQ15"/>
<evidence type="ECO:0000313" key="1">
    <source>
        <dbReference type="EMBL" id="AKT42941.1"/>
    </source>
</evidence>
<dbReference type="Pfam" id="PF13665">
    <property type="entry name" value="Tox-PAAR-like"/>
    <property type="match status" value="1"/>
</dbReference>
<organism evidence="1 2">
    <name type="scientific">Chondromyces crocatus</name>
    <dbReference type="NCBI Taxonomy" id="52"/>
    <lineage>
        <taxon>Bacteria</taxon>
        <taxon>Pseudomonadati</taxon>
        <taxon>Myxococcota</taxon>
        <taxon>Polyangia</taxon>
        <taxon>Polyangiales</taxon>
        <taxon>Polyangiaceae</taxon>
        <taxon>Chondromyces</taxon>
    </lineage>
</organism>
<reference evidence="1 2" key="1">
    <citation type="submission" date="2015-07" db="EMBL/GenBank/DDBJ databases">
        <title>Genome analysis of myxobacterium Chondromyces crocatus Cm c5 reveals a high potential for natural compound synthesis and the genetic basis for the loss of fruiting body formation.</title>
        <authorList>
            <person name="Zaburannyi N."/>
            <person name="Bunk B."/>
            <person name="Maier J."/>
            <person name="Overmann J."/>
            <person name="Mueller R."/>
        </authorList>
    </citation>
    <scope>NUCLEOTIDE SEQUENCE [LARGE SCALE GENOMIC DNA]</scope>
    <source>
        <strain evidence="1 2">Cm c5</strain>
    </source>
</reference>
<accession>A0A0K1EQ15</accession>
<sequence length="114" mass="12221">MAEKHVADAESTWKVCNISPDMCIVNGQVVPFEIYQELPPEKSNYAKKVNARGCKVLHVDSIIQGVIGNAGKGVSSGVSQGSGDTIVLEGARRVRVEGKLAARHLDLCDMNVKS</sequence>